<dbReference type="RefSeq" id="WP_165871250.1">
    <property type="nucleotide sequence ID" value="NZ_SMGG01000004.1"/>
</dbReference>
<proteinExistence type="predicted"/>
<feature type="domain" description="4Fe-4S ferredoxin-type" evidence="1">
    <location>
        <begin position="215"/>
        <end position="232"/>
    </location>
</feature>
<sequence length="282" mass="31576">MKQQLIKRIKDFLFNHPENLHPATGKKFYDEPDVFFASADDPIFEKFKDVVSPEHLTPKEIIELEYGEGSYSGGTVIVIVQAIQEDVRKSNRSRTEMASAEWAMSRAYGDEIFLKTRIKEIAGQLKEEGYKAVMPWLSDWFRVMRNKRDLTSNWSERHAAYAAGAGTFGLNDGFISDKGMSIRIMTIVTDLVIEPDVRQEGSHTRSCLFLSKGLCGACIKRCPADAISKDGHDKMKCYMFVYGEASKKFAVEAGGLEKAGSGCGLCQTKVPCEFRNPMAKIA</sequence>
<name>A0A4R1K9A4_9BACT</name>
<dbReference type="PANTHER" id="PTHR42827">
    <property type="entry name" value="IRON-SULFUR CLUSTER-BINDING PROTEIN-RELATED"/>
    <property type="match status" value="1"/>
</dbReference>
<evidence type="ECO:0000313" key="2">
    <source>
        <dbReference type="EMBL" id="TCK60924.1"/>
    </source>
</evidence>
<gene>
    <name evidence="2" type="ORF">C8D98_1804</name>
</gene>
<keyword evidence="3" id="KW-1185">Reference proteome</keyword>
<organism evidence="2 3">
    <name type="scientific">Seleniivibrio woodruffii</name>
    <dbReference type="NCBI Taxonomy" id="1078050"/>
    <lineage>
        <taxon>Bacteria</taxon>
        <taxon>Pseudomonadati</taxon>
        <taxon>Deferribacterota</taxon>
        <taxon>Deferribacteres</taxon>
        <taxon>Deferribacterales</taxon>
        <taxon>Geovibrionaceae</taxon>
        <taxon>Seleniivibrio</taxon>
    </lineage>
</organism>
<dbReference type="Proteomes" id="UP000294614">
    <property type="component" value="Unassembled WGS sequence"/>
</dbReference>
<dbReference type="PANTHER" id="PTHR42827:SF1">
    <property type="entry name" value="IRON-SULFUR CLUSTER-BINDING PROTEIN"/>
    <property type="match status" value="1"/>
</dbReference>
<evidence type="ECO:0000313" key="3">
    <source>
        <dbReference type="Proteomes" id="UP000294614"/>
    </source>
</evidence>
<dbReference type="PROSITE" id="PS51379">
    <property type="entry name" value="4FE4S_FER_2"/>
    <property type="match status" value="1"/>
</dbReference>
<dbReference type="AlphaFoldDB" id="A0A4R1K9A4"/>
<comment type="caution">
    <text evidence="2">The sequence shown here is derived from an EMBL/GenBank/DDBJ whole genome shotgun (WGS) entry which is preliminary data.</text>
</comment>
<dbReference type="InterPro" id="IPR017896">
    <property type="entry name" value="4Fe4S_Fe-S-bd"/>
</dbReference>
<accession>A0A4R1K9A4</accession>
<reference evidence="2 3" key="1">
    <citation type="submission" date="2019-03" db="EMBL/GenBank/DDBJ databases">
        <title>Genomic Encyclopedia of Type Strains, Phase IV (KMG-IV): sequencing the most valuable type-strain genomes for metagenomic binning, comparative biology and taxonomic classification.</title>
        <authorList>
            <person name="Goeker M."/>
        </authorList>
    </citation>
    <scope>NUCLEOTIDE SEQUENCE [LARGE SCALE GENOMIC DNA]</scope>
    <source>
        <strain evidence="2 3">DSM 24984</strain>
    </source>
</reference>
<dbReference type="EMBL" id="SMGG01000004">
    <property type="protein sequence ID" value="TCK60924.1"/>
    <property type="molecule type" value="Genomic_DNA"/>
</dbReference>
<evidence type="ECO:0000259" key="1">
    <source>
        <dbReference type="PROSITE" id="PS51379"/>
    </source>
</evidence>
<protein>
    <submittedName>
        <fullName evidence="2">Epoxyqueuosine reductase QueG</fullName>
    </submittedName>
</protein>